<evidence type="ECO:0000256" key="5">
    <source>
        <dbReference type="ARBA" id="ARBA00010774"/>
    </source>
</evidence>
<dbReference type="STRING" id="4432.A0A1U8AJS3"/>
<dbReference type="InterPro" id="IPR005135">
    <property type="entry name" value="Endo/exonuclease/phosphatase"/>
</dbReference>
<dbReference type="OrthoDB" id="428734at2759"/>
<dbReference type="KEGG" id="nnu:104605035"/>
<dbReference type="Proteomes" id="UP000189703">
    <property type="component" value="Unplaced"/>
</dbReference>
<dbReference type="InterPro" id="IPR050410">
    <property type="entry name" value="CCR4/nocturin_mRNA_transcr"/>
</dbReference>
<dbReference type="SUPFAM" id="SSF56219">
    <property type="entry name" value="DNase I-like"/>
    <property type="match status" value="1"/>
</dbReference>
<keyword evidence="14" id="KW-0694">RNA-binding</keyword>
<feature type="domain" description="Endonuclease/exonuclease/phosphatase" evidence="19">
    <location>
        <begin position="224"/>
        <end position="552"/>
    </location>
</feature>
<dbReference type="Gene3D" id="3.60.10.10">
    <property type="entry name" value="Endonuclease/exonuclease/phosphatase"/>
    <property type="match status" value="1"/>
</dbReference>
<evidence type="ECO:0000256" key="16">
    <source>
        <dbReference type="ARBA" id="ARBA00023163"/>
    </source>
</evidence>
<evidence type="ECO:0000256" key="14">
    <source>
        <dbReference type="ARBA" id="ARBA00022884"/>
    </source>
</evidence>
<proteinExistence type="inferred from homology"/>
<keyword evidence="20" id="KW-1185">Reference proteome</keyword>
<sequence length="578" mass="65413">MQCELRVSLPSSTPVVGVEIKPQVFPSRSGSAKLPDHSVIFNWYRYHSDGEFPCCMHPSESAAFQCMCCIMSNAPVKESYYCSKKCFLDSWKNHHACHFQEAFTTSKTSNKDGQASMGKSSRSLSPWSGFDDVVDQDGQTWINVGSSKGYVPSMADHGYILRLECAAVDKRGNPLSPVNIILTDPVIVAPIPRPRFMIEIRSPEEFKYLSLEPKSSIAGTFSVLSYNILSDFYVNTELHGYCPRWALTWEYRRENLLREIVGYEADILCLQEVQSDHFMNFFEPELKKRGYSVIYKKKKDQLYTRNGSITDGCATFFRRDRFKEIKRYELEYGAYAHSVIKELNPSMRTEDHFRFAKDNVALVVIFELKGNDTVSDALHSRICVANTHIHANAKLTDVKLWQVATLIQGLEKIAKIDIPVLICGDLNSLPGSAPHNLLLLGKVDPNHPDLESRTIGILQPSILQHRMSLVSAYAALCLTSSGGPDFKQQRECISPETNEPMFTNFTDNFSGTLDYILYTADRLMVEGLLELLDQESLKKHTALPSPEWSSDHIALMAKFRVKPLLGLRKDAELPHLLW</sequence>
<keyword evidence="17" id="KW-0539">Nucleus</keyword>
<evidence type="ECO:0000313" key="21">
    <source>
        <dbReference type="RefSeq" id="XP_010267935.1"/>
    </source>
</evidence>
<evidence type="ECO:0000256" key="11">
    <source>
        <dbReference type="ARBA" id="ARBA00022737"/>
    </source>
</evidence>
<dbReference type="GO" id="GO:0004535">
    <property type="term" value="F:poly(A)-specific ribonuclease activity"/>
    <property type="evidence" value="ECO:0007669"/>
    <property type="project" value="UniProtKB-EC"/>
</dbReference>
<accession>A0A1U8AJS3</accession>
<keyword evidence="16" id="KW-0804">Transcription</keyword>
<evidence type="ECO:0000256" key="1">
    <source>
        <dbReference type="ARBA" id="ARBA00001663"/>
    </source>
</evidence>
<evidence type="ECO:0000256" key="13">
    <source>
        <dbReference type="ARBA" id="ARBA00022842"/>
    </source>
</evidence>
<protein>
    <recommendedName>
        <fullName evidence="7">poly(A)-specific ribonuclease</fullName>
        <ecNumber evidence="7">3.1.13.4</ecNumber>
    </recommendedName>
</protein>
<evidence type="ECO:0000256" key="6">
    <source>
        <dbReference type="ARBA" id="ARBA00011757"/>
    </source>
</evidence>
<dbReference type="InterPro" id="IPR036691">
    <property type="entry name" value="Endo/exonu/phosph_ase_sf"/>
</dbReference>
<dbReference type="eggNOG" id="KOG0620">
    <property type="taxonomic scope" value="Eukaryota"/>
</dbReference>
<keyword evidence="15" id="KW-0805">Transcription regulation</keyword>
<dbReference type="GO" id="GO:0005737">
    <property type="term" value="C:cytoplasm"/>
    <property type="evidence" value="ECO:0000318"/>
    <property type="project" value="GO_Central"/>
</dbReference>
<dbReference type="InParanoid" id="A0A1U8AJS3"/>
<evidence type="ECO:0000256" key="7">
    <source>
        <dbReference type="ARBA" id="ARBA00012161"/>
    </source>
</evidence>
<dbReference type="PANTHER" id="PTHR12121:SF79">
    <property type="entry name" value="CARBON CATABOLITE REPRESSOR PROTEIN 4 HOMOLOG 1-LIKE ISOFORM X1"/>
    <property type="match status" value="1"/>
</dbReference>
<comment type="function">
    <text evidence="18">Acts as a catalytic component of the CCR4-NOT core complex, which in the nucleus seems to be a general transcription factor, and in the cytoplasm the major mRNA deadenylase involved in mRNA turnover.</text>
</comment>
<evidence type="ECO:0000256" key="12">
    <source>
        <dbReference type="ARBA" id="ARBA00022801"/>
    </source>
</evidence>
<evidence type="ECO:0000256" key="18">
    <source>
        <dbReference type="ARBA" id="ARBA00054840"/>
    </source>
</evidence>
<comment type="subcellular location">
    <subcellularLocation>
        <location evidence="4">Cytoplasm</location>
    </subcellularLocation>
    <subcellularLocation>
        <location evidence="3">Nucleus</location>
    </subcellularLocation>
</comment>
<keyword evidence="8" id="KW-0963">Cytoplasm</keyword>
<evidence type="ECO:0000259" key="19">
    <source>
        <dbReference type="Pfam" id="PF03372"/>
    </source>
</evidence>
<dbReference type="FunFam" id="3.60.10.10:FF:000016">
    <property type="entry name" value="Carbon catabolite repressor protein 4 1"/>
    <property type="match status" value="1"/>
</dbReference>
<keyword evidence="9" id="KW-0540">Nuclease</keyword>
<reference evidence="21" key="1">
    <citation type="submission" date="2025-08" db="UniProtKB">
        <authorList>
            <consortium name="RefSeq"/>
        </authorList>
    </citation>
    <scope>IDENTIFICATION</scope>
</reference>
<dbReference type="Pfam" id="PF03372">
    <property type="entry name" value="Exo_endo_phos"/>
    <property type="match status" value="1"/>
</dbReference>
<dbReference type="GO" id="GO:0003730">
    <property type="term" value="F:mRNA 3'-UTR binding"/>
    <property type="evidence" value="ECO:0000318"/>
    <property type="project" value="GO_Central"/>
</dbReference>
<keyword evidence="12" id="KW-0378">Hydrolase</keyword>
<evidence type="ECO:0000256" key="4">
    <source>
        <dbReference type="ARBA" id="ARBA00004496"/>
    </source>
</evidence>
<evidence type="ECO:0000256" key="15">
    <source>
        <dbReference type="ARBA" id="ARBA00023015"/>
    </source>
</evidence>
<comment type="subunit">
    <text evidence="6">Component of the CCR4-NOT complex, at least composed of CRR4 and CAF1 proteins.</text>
</comment>
<keyword evidence="11" id="KW-0677">Repeat</keyword>
<evidence type="ECO:0000256" key="10">
    <source>
        <dbReference type="ARBA" id="ARBA00022723"/>
    </source>
</evidence>
<dbReference type="GeneID" id="104605035"/>
<keyword evidence="13" id="KW-0460">Magnesium</keyword>
<comment type="cofactor">
    <cofactor evidence="2">
        <name>Mg(2+)</name>
        <dbReference type="ChEBI" id="CHEBI:18420"/>
    </cofactor>
</comment>
<evidence type="ECO:0000256" key="9">
    <source>
        <dbReference type="ARBA" id="ARBA00022722"/>
    </source>
</evidence>
<evidence type="ECO:0000313" key="20">
    <source>
        <dbReference type="Proteomes" id="UP000189703"/>
    </source>
</evidence>
<dbReference type="PANTHER" id="PTHR12121">
    <property type="entry name" value="CARBON CATABOLITE REPRESSOR PROTEIN 4"/>
    <property type="match status" value="1"/>
</dbReference>
<comment type="similarity">
    <text evidence="5">Belongs to the CCR4/nocturin family.</text>
</comment>
<organism evidence="20 21">
    <name type="scientific">Nelumbo nucifera</name>
    <name type="common">Sacred lotus</name>
    <dbReference type="NCBI Taxonomy" id="4432"/>
    <lineage>
        <taxon>Eukaryota</taxon>
        <taxon>Viridiplantae</taxon>
        <taxon>Streptophyta</taxon>
        <taxon>Embryophyta</taxon>
        <taxon>Tracheophyta</taxon>
        <taxon>Spermatophyta</taxon>
        <taxon>Magnoliopsida</taxon>
        <taxon>Proteales</taxon>
        <taxon>Nelumbonaceae</taxon>
        <taxon>Nelumbo</taxon>
    </lineage>
</organism>
<dbReference type="RefSeq" id="XP_010267935.1">
    <property type="nucleotide sequence ID" value="XM_010269633.2"/>
</dbReference>
<dbReference type="GO" id="GO:0005634">
    <property type="term" value="C:nucleus"/>
    <property type="evidence" value="ECO:0007669"/>
    <property type="project" value="UniProtKB-SubCell"/>
</dbReference>
<gene>
    <name evidence="21" type="primary">LOC104605035</name>
</gene>
<dbReference type="EC" id="3.1.13.4" evidence="7"/>
<name>A0A1U8AJS3_NELNU</name>
<comment type="catalytic activity">
    <reaction evidence="1">
        <text>Exonucleolytic cleavage of poly(A) to 5'-AMP.</text>
        <dbReference type="EC" id="3.1.13.4"/>
    </reaction>
</comment>
<evidence type="ECO:0000256" key="2">
    <source>
        <dbReference type="ARBA" id="ARBA00001946"/>
    </source>
</evidence>
<dbReference type="AlphaFoldDB" id="A0A1U8AJS3"/>
<dbReference type="OMA" id="QYNILAD"/>
<dbReference type="GO" id="GO:0046872">
    <property type="term" value="F:metal ion binding"/>
    <property type="evidence" value="ECO:0007669"/>
    <property type="project" value="UniProtKB-KW"/>
</dbReference>
<keyword evidence="10" id="KW-0479">Metal-binding</keyword>
<evidence type="ECO:0000256" key="8">
    <source>
        <dbReference type="ARBA" id="ARBA00022490"/>
    </source>
</evidence>
<evidence type="ECO:0000256" key="17">
    <source>
        <dbReference type="ARBA" id="ARBA00023242"/>
    </source>
</evidence>
<evidence type="ECO:0000256" key="3">
    <source>
        <dbReference type="ARBA" id="ARBA00004123"/>
    </source>
</evidence>